<reference evidence="6 7" key="1">
    <citation type="journal article" date="2020" name="Antonie Van Leeuwenhoek">
        <title>Rhodopirellula heiligendammensis sp. nov., Rhodopirellula pilleata sp. nov., and Rhodopirellula solitaria sp. nov. isolated from natural or artificial marine surfaces in Northern Germany and California, USA, and emended description of the genus Rhodopirellula.</title>
        <authorList>
            <person name="Kallscheuer N."/>
            <person name="Wiegand S."/>
            <person name="Jogler M."/>
            <person name="Boedeker C."/>
            <person name="Peeters S.H."/>
            <person name="Rast P."/>
            <person name="Heuer A."/>
            <person name="Jetten M.S.M."/>
            <person name="Rohde M."/>
            <person name="Jogler C."/>
        </authorList>
    </citation>
    <scope>NUCLEOTIDE SEQUENCE [LARGE SCALE GENOMIC DNA]</scope>
    <source>
        <strain evidence="6 7">Poly21</strain>
    </source>
</reference>
<dbReference type="SUPFAM" id="SSF52540">
    <property type="entry name" value="P-loop containing nucleoside triphosphate hydrolases"/>
    <property type="match status" value="2"/>
</dbReference>
<dbReference type="Pfam" id="PF13087">
    <property type="entry name" value="AAA_12"/>
    <property type="match status" value="1"/>
</dbReference>
<dbReference type="InterPro" id="IPR050534">
    <property type="entry name" value="Coronavir_polyprotein_1ab"/>
</dbReference>
<dbReference type="InterPro" id="IPR003593">
    <property type="entry name" value="AAA+_ATPase"/>
</dbReference>
<name>A0A5C6C3N2_9BACT</name>
<dbReference type="Pfam" id="PF13245">
    <property type="entry name" value="AAA_19"/>
    <property type="match status" value="1"/>
</dbReference>
<evidence type="ECO:0000259" key="5">
    <source>
        <dbReference type="SMART" id="SM00382"/>
    </source>
</evidence>
<feature type="domain" description="AAA+ ATPase" evidence="5">
    <location>
        <begin position="726"/>
        <end position="1042"/>
    </location>
</feature>
<dbReference type="PANTHER" id="PTHR43788:SF8">
    <property type="entry name" value="DNA-BINDING PROTEIN SMUBP-2"/>
    <property type="match status" value="1"/>
</dbReference>
<protein>
    <submittedName>
        <fullName evidence="6">ATP-dependent RecD-like DNA helicase</fullName>
        <ecNumber evidence="6">3.6.4.12</ecNumber>
    </submittedName>
</protein>
<dbReference type="EC" id="3.6.4.12" evidence="6"/>
<dbReference type="OrthoDB" id="7066673at2"/>
<keyword evidence="7" id="KW-1185">Reference proteome</keyword>
<keyword evidence="3 6" id="KW-0347">Helicase</keyword>
<evidence type="ECO:0000256" key="3">
    <source>
        <dbReference type="ARBA" id="ARBA00022806"/>
    </source>
</evidence>
<organism evidence="6 7">
    <name type="scientific">Allorhodopirellula heiligendammensis</name>
    <dbReference type="NCBI Taxonomy" id="2714739"/>
    <lineage>
        <taxon>Bacteria</taxon>
        <taxon>Pseudomonadati</taxon>
        <taxon>Planctomycetota</taxon>
        <taxon>Planctomycetia</taxon>
        <taxon>Pirellulales</taxon>
        <taxon>Pirellulaceae</taxon>
        <taxon>Allorhodopirellula</taxon>
    </lineage>
</organism>
<dbReference type="GO" id="GO:0005524">
    <property type="term" value="F:ATP binding"/>
    <property type="evidence" value="ECO:0007669"/>
    <property type="project" value="UniProtKB-KW"/>
</dbReference>
<evidence type="ECO:0000256" key="2">
    <source>
        <dbReference type="ARBA" id="ARBA00022801"/>
    </source>
</evidence>
<dbReference type="Proteomes" id="UP000319908">
    <property type="component" value="Unassembled WGS sequence"/>
</dbReference>
<dbReference type="GO" id="GO:0043139">
    <property type="term" value="F:5'-3' DNA helicase activity"/>
    <property type="evidence" value="ECO:0007669"/>
    <property type="project" value="TreeGrafter"/>
</dbReference>
<dbReference type="GO" id="GO:0016787">
    <property type="term" value="F:hydrolase activity"/>
    <property type="evidence" value="ECO:0007669"/>
    <property type="project" value="UniProtKB-KW"/>
</dbReference>
<keyword evidence="1" id="KW-0547">Nucleotide-binding</keyword>
<sequence>MIENSNSELSGEASAEPDFEPARFDSILDLPEGGDQQLKDAAVAIRQEYRDGSRWKRLNCHRVSIFAEKDRGTIFVVHVGSSVEFDWTWEGAKAFRPKSLDDDERYSDRLDEEAGFQDDNLWSGEIVEVDERNGFLFISLDDPEMTPQAGPFFVRPFEFMSVLDAIYNGDEFDEVRKHLPARLNASEGDVHPVVAQRRESGLPHLRDWWQHSWSVLWGPPGTGKTWTTGQQIAKVLQDGSERVLVVSTTNRATDAVAISIGEAAQEFCPDEIDDDTLLRIGKGASYQAFVRKELDPMLRGTESEVLSQIDGLARQIQLFESPEDKALIRKRIGQLRTTGNDQSNRIFVDAQRRVVIATAFKAMSYLKDGFIRKMVEDGGAPFTTIFIDEAGLISRAAVAALSLLAARRIVLVGDSKQLAPISRISRILPTRQQTWLASSGLSHLDDTENVPNAVHLLSEQRRMDPDVCRVVSNYQYDGVLTTAPDRAVMESTLSLFIADQSRAIWYVLDEEDVSLASIRAARGPGNRSWVRGVTQSVLQKLFSDADVQSANGLFISPFKAQAQEVGKFLAGWGMTNWEASTVHSQQGSEADIVIFDTVNAGSGTWQIPEWKRIVNVALSRAREAVIVLASRSEMEEPYLRPLKNDMTAAFLVKDDEHFVWREPRQLESRQRESGQTGGLGASIAAEQKAGYKKKASCRMGDQFHERKGMKPILSREQQRLTNLELDGKPRLVRGVAGSGKSIVLCNWLARTAKRLQDQKDARIWAVYANRSLQRLLRESIESAWTGLNEENLFDQSDFPWDKVSLLHVKDVLAGMLPSVQMSIESIGFDYDRAAEEFLNRQDVDELLPRCSALFIDEAQDMGPATLRLLLSLVEQADDLDANSRSAHIFYDNAQNVYDTKTPKWSEFGLDMRGRSTIMRESFRSTSPITELAVNVLSRLSETSKRRDQQELLQLRLLEKTDRNGEDWLRVRYNQIDGPKPIYHRFNNRSQEMASIAGHLKYLIQVDGISPTDIVIIYNGRVRDVLQAKLAPALTEIGVELSFQKNCSFERQPNTLVATTPHSFKGYESEVVVIPCVDNYVAPGGKILENSLYVAMTRARSLLAIYGVNRGSRASRRVGETIGACISIQKTQPVVQDSDDEYPPSSPVS</sequence>
<dbReference type="PANTHER" id="PTHR43788">
    <property type="entry name" value="DNA2/NAM7 HELICASE FAMILY MEMBER"/>
    <property type="match status" value="1"/>
</dbReference>
<evidence type="ECO:0000256" key="4">
    <source>
        <dbReference type="ARBA" id="ARBA00022840"/>
    </source>
</evidence>
<dbReference type="AlphaFoldDB" id="A0A5C6C3N2"/>
<dbReference type="GO" id="GO:0005737">
    <property type="term" value="C:cytoplasm"/>
    <property type="evidence" value="ECO:0007669"/>
    <property type="project" value="TreeGrafter"/>
</dbReference>
<evidence type="ECO:0000313" key="7">
    <source>
        <dbReference type="Proteomes" id="UP000319908"/>
    </source>
</evidence>
<dbReference type="EMBL" id="SJPU01000001">
    <property type="protein sequence ID" value="TWU17904.1"/>
    <property type="molecule type" value="Genomic_DNA"/>
</dbReference>
<keyword evidence="2 6" id="KW-0378">Hydrolase</keyword>
<evidence type="ECO:0000313" key="6">
    <source>
        <dbReference type="EMBL" id="TWU17904.1"/>
    </source>
</evidence>
<dbReference type="SMART" id="SM00382">
    <property type="entry name" value="AAA"/>
    <property type="match status" value="2"/>
</dbReference>
<comment type="caution">
    <text evidence="6">The sequence shown here is derived from an EMBL/GenBank/DDBJ whole genome shotgun (WGS) entry which is preliminary data.</text>
</comment>
<proteinExistence type="predicted"/>
<dbReference type="InterPro" id="IPR027417">
    <property type="entry name" value="P-loop_NTPase"/>
</dbReference>
<accession>A0A5C6C3N2</accession>
<dbReference type="InterPro" id="IPR041679">
    <property type="entry name" value="DNA2/NAM7-like_C"/>
</dbReference>
<gene>
    <name evidence="6" type="primary">recD2_1</name>
    <name evidence="6" type="ORF">Poly21_00550</name>
</gene>
<dbReference type="Gene3D" id="3.40.50.300">
    <property type="entry name" value="P-loop containing nucleotide triphosphate hydrolases"/>
    <property type="match status" value="4"/>
</dbReference>
<evidence type="ECO:0000256" key="1">
    <source>
        <dbReference type="ARBA" id="ARBA00022741"/>
    </source>
</evidence>
<keyword evidence="4" id="KW-0067">ATP-binding</keyword>
<feature type="domain" description="AAA+ ATPase" evidence="5">
    <location>
        <begin position="210"/>
        <end position="434"/>
    </location>
</feature>
<dbReference type="RefSeq" id="WP_146404851.1">
    <property type="nucleotide sequence ID" value="NZ_SJPU01000001.1"/>
</dbReference>